<keyword evidence="6" id="KW-0493">Microtubule</keyword>
<dbReference type="EMBL" id="CVRI01000037">
    <property type="protein sequence ID" value="CRK93597.1"/>
    <property type="molecule type" value="Genomic_DNA"/>
</dbReference>
<dbReference type="GO" id="GO:0045504">
    <property type="term" value="F:dynein heavy chain binding"/>
    <property type="evidence" value="ECO:0007669"/>
    <property type="project" value="TreeGrafter"/>
</dbReference>
<evidence type="ECO:0000256" key="2">
    <source>
        <dbReference type="ARBA" id="ARBA00006831"/>
    </source>
</evidence>
<evidence type="ECO:0000256" key="1">
    <source>
        <dbReference type="ARBA" id="ARBA00004120"/>
    </source>
</evidence>
<proteinExistence type="inferred from homology"/>
<dbReference type="OrthoDB" id="10263060at2759"/>
<evidence type="ECO:0000256" key="6">
    <source>
        <dbReference type="ARBA" id="ARBA00022701"/>
    </source>
</evidence>
<keyword evidence="7" id="KW-0970">Cilium biogenesis/degradation</keyword>
<keyword evidence="8" id="KW-0243">Dynein</keyword>
<evidence type="ECO:0000313" key="14">
    <source>
        <dbReference type="Proteomes" id="UP000183832"/>
    </source>
</evidence>
<dbReference type="PANTHER" id="PTHR13236:SF0">
    <property type="entry name" value="CYTOPLASMIC DYNEIN 2 LIGHT INTERMEDIATE CHAIN 1"/>
    <property type="match status" value="1"/>
</dbReference>
<sequence length="348" mass="39415">MVDSSETIQEIAYKLMLEQNKNEKILNGPTERTTFVLGSKGVGKTTMINNFLDRNESVKPTLALEYSFARRTNLSGQSSQKLIGNIWELGSLANSHQLIDVPIKSHGLEQFSAVIILNLSEPSELSNDLESALQGLKQSISNLYSDDEIRRFRHNIIENGSFKDHPDINTMEVMPCTTVIIGGMYDKFENLDPEVKKHVVRFLRSVSHAVGATLIFYSNKVSSLSKTARDVMNNLLFGSPQNPIRAVKTDYNEPVLISHFSDSWEKIGVMPSNSERISITFTSQIQQTKSKENKEVNDPTKDPNFREPIIDDLRAMKDEELFRLIKNSEMKVKFDSFNLANSPFNYLN</sequence>
<protein>
    <recommendedName>
        <fullName evidence="3">Cytoplasmic dynein 2 light intermediate chain 1</fullName>
    </recommendedName>
</protein>
<dbReference type="InterPro" id="IPR027417">
    <property type="entry name" value="P-loop_NTPase"/>
</dbReference>
<dbReference type="Proteomes" id="UP000183832">
    <property type="component" value="Unassembled WGS sequence"/>
</dbReference>
<dbReference type="GO" id="GO:0035735">
    <property type="term" value="P:intraciliary transport involved in cilium assembly"/>
    <property type="evidence" value="ECO:0007669"/>
    <property type="project" value="InterPro"/>
</dbReference>
<dbReference type="GO" id="GO:0005874">
    <property type="term" value="C:microtubule"/>
    <property type="evidence" value="ECO:0007669"/>
    <property type="project" value="UniProtKB-KW"/>
</dbReference>
<comment type="subcellular location">
    <subcellularLocation>
        <location evidence="1">Cytoplasm</location>
        <location evidence="1">Cytoskeleton</location>
        <location evidence="1">Cilium basal body</location>
    </subcellularLocation>
</comment>
<reference evidence="13 14" key="1">
    <citation type="submission" date="2015-04" db="EMBL/GenBank/DDBJ databases">
        <authorList>
            <person name="Syromyatnikov M.Y."/>
            <person name="Popov V.N."/>
        </authorList>
    </citation>
    <scope>NUCLEOTIDE SEQUENCE [LARGE SCALE GENOMIC DNA]</scope>
</reference>
<accession>A0A1J1HZZ7</accession>
<evidence type="ECO:0000256" key="5">
    <source>
        <dbReference type="ARBA" id="ARBA00022490"/>
    </source>
</evidence>
<dbReference type="SUPFAM" id="SSF52540">
    <property type="entry name" value="P-loop containing nucleoside triphosphate hydrolases"/>
    <property type="match status" value="1"/>
</dbReference>
<keyword evidence="14" id="KW-1185">Reference proteome</keyword>
<evidence type="ECO:0000256" key="7">
    <source>
        <dbReference type="ARBA" id="ARBA00022794"/>
    </source>
</evidence>
<evidence type="ECO:0000313" key="13">
    <source>
        <dbReference type="EMBL" id="CRK93597.1"/>
    </source>
</evidence>
<evidence type="ECO:0000256" key="12">
    <source>
        <dbReference type="ARBA" id="ARBA00023273"/>
    </source>
</evidence>
<keyword evidence="12" id="KW-0966">Cell projection</keyword>
<gene>
    <name evidence="13" type="ORF">CLUMA_CG007130</name>
</gene>
<keyword evidence="4" id="KW-0217">Developmental protein</keyword>
<evidence type="ECO:0000256" key="9">
    <source>
        <dbReference type="ARBA" id="ARBA00023069"/>
    </source>
</evidence>
<dbReference type="GO" id="GO:0035721">
    <property type="term" value="P:intraciliary retrograde transport"/>
    <property type="evidence" value="ECO:0007669"/>
    <property type="project" value="InterPro"/>
</dbReference>
<keyword evidence="10" id="KW-0505">Motor protein</keyword>
<evidence type="ECO:0000256" key="10">
    <source>
        <dbReference type="ARBA" id="ARBA00023175"/>
    </source>
</evidence>
<evidence type="ECO:0000256" key="11">
    <source>
        <dbReference type="ARBA" id="ARBA00023212"/>
    </source>
</evidence>
<comment type="similarity">
    <text evidence="2">Belongs to the dynein light intermediate chain family.</text>
</comment>
<evidence type="ECO:0000256" key="8">
    <source>
        <dbReference type="ARBA" id="ARBA00023017"/>
    </source>
</evidence>
<dbReference type="STRING" id="568069.A0A1J1HZZ7"/>
<keyword evidence="9" id="KW-0969">Cilium</keyword>
<dbReference type="GO" id="GO:0036064">
    <property type="term" value="C:ciliary basal body"/>
    <property type="evidence" value="ECO:0007669"/>
    <property type="project" value="TreeGrafter"/>
</dbReference>
<dbReference type="InterPro" id="IPR040045">
    <property type="entry name" value="DYNC2LI1"/>
</dbReference>
<dbReference type="GO" id="GO:0005868">
    <property type="term" value="C:cytoplasmic dynein complex"/>
    <property type="evidence" value="ECO:0007669"/>
    <property type="project" value="InterPro"/>
</dbReference>
<name>A0A1J1HZZ7_9DIPT</name>
<evidence type="ECO:0000256" key="3">
    <source>
        <dbReference type="ARBA" id="ARBA00018863"/>
    </source>
</evidence>
<keyword evidence="11" id="KW-0206">Cytoskeleton</keyword>
<dbReference type="PANTHER" id="PTHR13236">
    <property type="entry name" value="DYNEIN 2 LIGHT INTERMEDIATE CHAIN, ISOFORM 2"/>
    <property type="match status" value="1"/>
</dbReference>
<evidence type="ECO:0000256" key="4">
    <source>
        <dbReference type="ARBA" id="ARBA00022473"/>
    </source>
</evidence>
<dbReference type="AlphaFoldDB" id="A0A1J1HZZ7"/>
<dbReference type="GO" id="GO:0005930">
    <property type="term" value="C:axoneme"/>
    <property type="evidence" value="ECO:0007669"/>
    <property type="project" value="TreeGrafter"/>
</dbReference>
<organism evidence="13 14">
    <name type="scientific">Clunio marinus</name>
    <dbReference type="NCBI Taxonomy" id="568069"/>
    <lineage>
        <taxon>Eukaryota</taxon>
        <taxon>Metazoa</taxon>
        <taxon>Ecdysozoa</taxon>
        <taxon>Arthropoda</taxon>
        <taxon>Hexapoda</taxon>
        <taxon>Insecta</taxon>
        <taxon>Pterygota</taxon>
        <taxon>Neoptera</taxon>
        <taxon>Endopterygota</taxon>
        <taxon>Diptera</taxon>
        <taxon>Nematocera</taxon>
        <taxon>Chironomoidea</taxon>
        <taxon>Chironomidae</taxon>
        <taxon>Clunio</taxon>
    </lineage>
</organism>
<keyword evidence="5" id="KW-0963">Cytoplasm</keyword>